<organism evidence="3 4">
    <name type="scientific">Spinactinospora alkalitolerans</name>
    <dbReference type="NCBI Taxonomy" id="687207"/>
    <lineage>
        <taxon>Bacteria</taxon>
        <taxon>Bacillati</taxon>
        <taxon>Actinomycetota</taxon>
        <taxon>Actinomycetes</taxon>
        <taxon>Streptosporangiales</taxon>
        <taxon>Nocardiopsidaceae</taxon>
        <taxon>Spinactinospora</taxon>
    </lineage>
</organism>
<dbReference type="GO" id="GO:0016628">
    <property type="term" value="F:oxidoreductase activity, acting on the CH-CH group of donors, NAD or NADP as acceptor"/>
    <property type="evidence" value="ECO:0007669"/>
    <property type="project" value="InterPro"/>
</dbReference>
<dbReference type="EMBL" id="JACCCC010000001">
    <property type="protein sequence ID" value="NYE46821.1"/>
    <property type="molecule type" value="Genomic_DNA"/>
</dbReference>
<name>A0A852TT44_9ACTN</name>
<dbReference type="RefSeq" id="WP_179642866.1">
    <property type="nucleotide sequence ID" value="NZ_BAAAYY010000023.1"/>
</dbReference>
<sequence>MPVTTREVHLTARPRGEPTPQDFALVERALPELGEEQMLVRNLAVSVDPYMRGKMNGKRTYTDPYELDEPMDGGAIGVVQESRSGDFPEGTTVLHAAGWREHAVLDAARVRPVNVPESLSPTAYLGVLGMPGLTAYVGLLDKARMQRGDTVFVSGAAGAVGGIVGQLARIKGAARVVGSAGSAEKVAYLVDELGFDAAFNYKDGPVAEQLAGVAPDGVDVYFDNVGGEHLEAAIGAASDFARFALCGAVSSYNATEPQPGPRNMFLIVTKRLSLQGFIVGDSDRSSDFYREMVPLVAEGRLKFAETTVDGLDNAVEAFISMLRGGNIGKMVVRTGT</sequence>
<dbReference type="SUPFAM" id="SSF50129">
    <property type="entry name" value="GroES-like"/>
    <property type="match status" value="2"/>
</dbReference>
<comment type="caution">
    <text evidence="3">The sequence shown here is derived from an EMBL/GenBank/DDBJ whole genome shotgun (WGS) entry which is preliminary data.</text>
</comment>
<feature type="domain" description="Enoyl reductase (ER)" evidence="2">
    <location>
        <begin position="18"/>
        <end position="332"/>
    </location>
</feature>
<dbReference type="PANTHER" id="PTHR43205:SF7">
    <property type="entry name" value="PROSTAGLANDIN REDUCTASE 1"/>
    <property type="match status" value="1"/>
</dbReference>
<evidence type="ECO:0000259" key="2">
    <source>
        <dbReference type="SMART" id="SM00829"/>
    </source>
</evidence>
<dbReference type="Proteomes" id="UP000589036">
    <property type="component" value="Unassembled WGS sequence"/>
</dbReference>
<dbReference type="InterPro" id="IPR045010">
    <property type="entry name" value="MDR_fam"/>
</dbReference>
<gene>
    <name evidence="3" type="ORF">HDA32_001941</name>
</gene>
<dbReference type="Gene3D" id="3.90.180.10">
    <property type="entry name" value="Medium-chain alcohol dehydrogenases, catalytic domain"/>
    <property type="match status" value="1"/>
</dbReference>
<evidence type="ECO:0000256" key="1">
    <source>
        <dbReference type="ARBA" id="ARBA00023002"/>
    </source>
</evidence>
<dbReference type="FunFam" id="3.40.50.720:FF:000121">
    <property type="entry name" value="Prostaglandin reductase 2"/>
    <property type="match status" value="1"/>
</dbReference>
<dbReference type="SMART" id="SM00829">
    <property type="entry name" value="PKS_ER"/>
    <property type="match status" value="1"/>
</dbReference>
<dbReference type="Pfam" id="PF16884">
    <property type="entry name" value="ADH_N_2"/>
    <property type="match status" value="1"/>
</dbReference>
<dbReference type="InterPro" id="IPR041694">
    <property type="entry name" value="ADH_N_2"/>
</dbReference>
<reference evidence="3 4" key="1">
    <citation type="submission" date="2020-07" db="EMBL/GenBank/DDBJ databases">
        <title>Sequencing the genomes of 1000 actinobacteria strains.</title>
        <authorList>
            <person name="Klenk H.-P."/>
        </authorList>
    </citation>
    <scope>NUCLEOTIDE SEQUENCE [LARGE SCALE GENOMIC DNA]</scope>
    <source>
        <strain evidence="3 4">CXB654</strain>
    </source>
</reference>
<dbReference type="InterPro" id="IPR020843">
    <property type="entry name" value="ER"/>
</dbReference>
<protein>
    <recommendedName>
        <fullName evidence="2">Enoyl reductase (ER) domain-containing protein</fullName>
    </recommendedName>
</protein>
<proteinExistence type="predicted"/>
<keyword evidence="1" id="KW-0560">Oxidoreductase</keyword>
<dbReference type="AlphaFoldDB" id="A0A852TT44"/>
<dbReference type="Pfam" id="PF00107">
    <property type="entry name" value="ADH_zinc_N"/>
    <property type="match status" value="1"/>
</dbReference>
<dbReference type="InterPro" id="IPR036291">
    <property type="entry name" value="NAD(P)-bd_dom_sf"/>
</dbReference>
<dbReference type="CDD" id="cd05288">
    <property type="entry name" value="PGDH"/>
    <property type="match status" value="1"/>
</dbReference>
<dbReference type="InterPro" id="IPR011032">
    <property type="entry name" value="GroES-like_sf"/>
</dbReference>
<dbReference type="InterPro" id="IPR013149">
    <property type="entry name" value="ADH-like_C"/>
</dbReference>
<keyword evidence="4" id="KW-1185">Reference proteome</keyword>
<dbReference type="PANTHER" id="PTHR43205">
    <property type="entry name" value="PROSTAGLANDIN REDUCTASE"/>
    <property type="match status" value="1"/>
</dbReference>
<evidence type="ECO:0000313" key="3">
    <source>
        <dbReference type="EMBL" id="NYE46821.1"/>
    </source>
</evidence>
<dbReference type="SUPFAM" id="SSF51735">
    <property type="entry name" value="NAD(P)-binding Rossmann-fold domains"/>
    <property type="match status" value="1"/>
</dbReference>
<evidence type="ECO:0000313" key="4">
    <source>
        <dbReference type="Proteomes" id="UP000589036"/>
    </source>
</evidence>
<dbReference type="Gene3D" id="3.40.50.720">
    <property type="entry name" value="NAD(P)-binding Rossmann-like Domain"/>
    <property type="match status" value="1"/>
</dbReference>
<accession>A0A852TT44</accession>